<organism evidence="1 2">
    <name type="scientific">Halomonas huangheensis</name>
    <dbReference type="NCBI Taxonomy" id="1178482"/>
    <lineage>
        <taxon>Bacteria</taxon>
        <taxon>Pseudomonadati</taxon>
        <taxon>Pseudomonadota</taxon>
        <taxon>Gammaproteobacteria</taxon>
        <taxon>Oceanospirillales</taxon>
        <taxon>Halomonadaceae</taxon>
        <taxon>Halomonas</taxon>
    </lineage>
</organism>
<reference evidence="1 2" key="1">
    <citation type="submission" date="2013-08" db="EMBL/GenBank/DDBJ databases">
        <title>draft genome of Halomonas huanghegensis, strain BJGMM-B45T.</title>
        <authorList>
            <person name="Miao C."/>
            <person name="Wan Y."/>
            <person name="Jin W."/>
        </authorList>
    </citation>
    <scope>NUCLEOTIDE SEQUENCE [LARGE SCALE GENOMIC DNA]</scope>
    <source>
        <strain evidence="1 2">BJGMM-B45</strain>
    </source>
</reference>
<evidence type="ECO:0000313" key="1">
    <source>
        <dbReference type="EMBL" id="ERL52644.1"/>
    </source>
</evidence>
<dbReference type="KEGG" id="hhu:AR456_09180"/>
<evidence type="ECO:0000313" key="2">
    <source>
        <dbReference type="Proteomes" id="UP000019113"/>
    </source>
</evidence>
<sequence length="316" mass="34298">MADDSELAGLVGNIVFTGLYEHLSEAVQGVESCRDVIRHTLTQHGAGLPRQTRLIQELQWVTETLQSEMDSTASDSQLAGDACLGLIPVVDQLQDTRDLFAHCRLVHHDTEDPEAWVTLALTLVGLSTILASPAKGILKLAVIHTQGKSNVGNAVADGTRSIASFIAAPNSQSLMGPVNPSLAIRRAADAIDLLKAELSISRVLETFDAWLTQVEDIRLWANKQMTPFMHQWWDAHLMMARSVRALAPTKLTDSSAATMATLEGIKAALLRMADQLDETLAGTFGNVSPDTFRERHRESIANLSANLKCILGELST</sequence>
<protein>
    <submittedName>
        <fullName evidence="1">Uncharacterized protein</fullName>
    </submittedName>
</protein>
<dbReference type="CDD" id="cd20746">
    <property type="entry name" value="FIX_Ntox15_NUC_DUF4112_RhsA-like"/>
    <property type="match status" value="1"/>
</dbReference>
<dbReference type="OrthoDB" id="7324255at2"/>
<dbReference type="InterPro" id="IPR049802">
    <property type="entry name" value="RhsC-like_FIX"/>
</dbReference>
<comment type="caution">
    <text evidence="1">The sequence shown here is derived from an EMBL/GenBank/DDBJ whole genome shotgun (WGS) entry which is preliminary data.</text>
</comment>
<dbReference type="AlphaFoldDB" id="W1NAT8"/>
<dbReference type="EMBL" id="AVBC01000016">
    <property type="protein sequence ID" value="ERL52644.1"/>
    <property type="molecule type" value="Genomic_DNA"/>
</dbReference>
<accession>W1NAT8</accession>
<dbReference type="RefSeq" id="WP_021817703.1">
    <property type="nucleotide sequence ID" value="NZ_AVBC01000016.1"/>
</dbReference>
<dbReference type="Proteomes" id="UP000019113">
    <property type="component" value="Unassembled WGS sequence"/>
</dbReference>
<keyword evidence="2" id="KW-1185">Reference proteome</keyword>
<gene>
    <name evidence="1" type="ORF">BJB45_18875</name>
</gene>
<proteinExistence type="predicted"/>
<dbReference type="eggNOG" id="ENOG502Z8DY">
    <property type="taxonomic scope" value="Bacteria"/>
</dbReference>
<dbReference type="STRING" id="1178482.AR456_09180"/>
<dbReference type="PATRIC" id="fig|1178482.3.peg.763"/>
<name>W1NAT8_9GAMM</name>